<comment type="caution">
    <text evidence="1">The sequence shown here is derived from an EMBL/GenBank/DDBJ whole genome shotgun (WGS) entry which is preliminary data.</text>
</comment>
<evidence type="ECO:0000313" key="1">
    <source>
        <dbReference type="EMBL" id="ONH75660.1"/>
    </source>
</evidence>
<dbReference type="EMBL" id="MQVM01000006">
    <property type="protein sequence ID" value="ONH75660.1"/>
    <property type="molecule type" value="Genomic_DNA"/>
</dbReference>
<dbReference type="Proteomes" id="UP000189274">
    <property type="component" value="Unassembled WGS sequence"/>
</dbReference>
<protein>
    <submittedName>
        <fullName evidence="1">Protein AIM2</fullName>
    </submittedName>
</protein>
<proteinExistence type="predicted"/>
<sequence length="72" mass="8006">MTSLPLGECCFKVTFQQGTPQGRYKTFNSVNTYVTKNFSTESARYLIVFSDVFGVDLVNAHLISDNYAEALG</sequence>
<evidence type="ECO:0000313" key="2">
    <source>
        <dbReference type="Proteomes" id="UP000189274"/>
    </source>
</evidence>
<reference evidence="2" key="1">
    <citation type="journal article" date="2017" name="Genome Announc.">
        <title>Genome sequences of Cyberlindnera fabianii 65, Pichia kudriavzevii 129, and Saccharomyces cerevisiae 131 isolated from fermented masau fruits in Zimbabwe.</title>
        <authorList>
            <person name="van Rijswijck I.M.H."/>
            <person name="Derks M.F.L."/>
            <person name="Abee T."/>
            <person name="de Ridder D."/>
            <person name="Smid E.J."/>
        </authorList>
    </citation>
    <scope>NUCLEOTIDE SEQUENCE [LARGE SCALE GENOMIC DNA]</scope>
    <source>
        <strain evidence="2">129</strain>
    </source>
</reference>
<name>A0A1V2LQ88_PICKU</name>
<dbReference type="VEuPathDB" id="FungiDB:C5L36_0D06260"/>
<organism evidence="1 2">
    <name type="scientific">Pichia kudriavzevii</name>
    <name type="common">Yeast</name>
    <name type="synonym">Issatchenkia orientalis</name>
    <dbReference type="NCBI Taxonomy" id="4909"/>
    <lineage>
        <taxon>Eukaryota</taxon>
        <taxon>Fungi</taxon>
        <taxon>Dikarya</taxon>
        <taxon>Ascomycota</taxon>
        <taxon>Saccharomycotina</taxon>
        <taxon>Pichiomycetes</taxon>
        <taxon>Pichiales</taxon>
        <taxon>Pichiaceae</taxon>
        <taxon>Pichia</taxon>
    </lineage>
</organism>
<dbReference type="AlphaFoldDB" id="A0A1V2LQ88"/>
<accession>A0A1V2LQ88</accession>
<gene>
    <name evidence="1" type="ORF">BOH78_1733</name>
</gene>